<evidence type="ECO:0000313" key="2">
    <source>
        <dbReference type="EMBL" id="GBN19729.1"/>
    </source>
</evidence>
<protein>
    <submittedName>
        <fullName evidence="2">Uncharacterized protein</fullName>
    </submittedName>
</protein>
<feature type="region of interest" description="Disordered" evidence="1">
    <location>
        <begin position="85"/>
        <end position="128"/>
    </location>
</feature>
<sequence length="128" mass="14086">MRKGGHFVLDGFVCVISGKRRPTYTCVSREIDHDVESGKDRGSKKLVNLFEMGAISAARKRCEYGMVCGSSHSVDVLLFAGRGGIAAGTPRQSNDNDSNTRRNGKSDSRTLFRVLQETNHRPSRQGKV</sequence>
<comment type="caution">
    <text evidence="2">The sequence shown here is derived from an EMBL/GenBank/DDBJ whole genome shotgun (WGS) entry which is preliminary data.</text>
</comment>
<evidence type="ECO:0000313" key="3">
    <source>
        <dbReference type="Proteomes" id="UP000499080"/>
    </source>
</evidence>
<dbReference type="AlphaFoldDB" id="A0A4Y2LZ00"/>
<dbReference type="EMBL" id="BGPR01006520">
    <property type="protein sequence ID" value="GBN19729.1"/>
    <property type="molecule type" value="Genomic_DNA"/>
</dbReference>
<gene>
    <name evidence="2" type="ORF">AVEN_261805_1</name>
</gene>
<keyword evidence="3" id="KW-1185">Reference proteome</keyword>
<proteinExistence type="predicted"/>
<name>A0A4Y2LZ00_ARAVE</name>
<reference evidence="2 3" key="1">
    <citation type="journal article" date="2019" name="Sci. Rep.">
        <title>Orb-weaving spider Araneus ventricosus genome elucidates the spidroin gene catalogue.</title>
        <authorList>
            <person name="Kono N."/>
            <person name="Nakamura H."/>
            <person name="Ohtoshi R."/>
            <person name="Moran D.A.P."/>
            <person name="Shinohara A."/>
            <person name="Yoshida Y."/>
            <person name="Fujiwara M."/>
            <person name="Mori M."/>
            <person name="Tomita M."/>
            <person name="Arakawa K."/>
        </authorList>
    </citation>
    <scope>NUCLEOTIDE SEQUENCE [LARGE SCALE GENOMIC DNA]</scope>
</reference>
<feature type="compositionally biased region" description="Basic and acidic residues" evidence="1">
    <location>
        <begin position="98"/>
        <end position="110"/>
    </location>
</feature>
<organism evidence="2 3">
    <name type="scientific">Araneus ventricosus</name>
    <name type="common">Orbweaver spider</name>
    <name type="synonym">Epeira ventricosa</name>
    <dbReference type="NCBI Taxonomy" id="182803"/>
    <lineage>
        <taxon>Eukaryota</taxon>
        <taxon>Metazoa</taxon>
        <taxon>Ecdysozoa</taxon>
        <taxon>Arthropoda</taxon>
        <taxon>Chelicerata</taxon>
        <taxon>Arachnida</taxon>
        <taxon>Araneae</taxon>
        <taxon>Araneomorphae</taxon>
        <taxon>Entelegynae</taxon>
        <taxon>Araneoidea</taxon>
        <taxon>Araneidae</taxon>
        <taxon>Araneus</taxon>
    </lineage>
</organism>
<accession>A0A4Y2LZ00</accession>
<evidence type="ECO:0000256" key="1">
    <source>
        <dbReference type="SAM" id="MobiDB-lite"/>
    </source>
</evidence>
<dbReference type="Proteomes" id="UP000499080">
    <property type="component" value="Unassembled WGS sequence"/>
</dbReference>